<dbReference type="EC" id="2.3.1.51" evidence="4"/>
<proteinExistence type="predicted"/>
<dbReference type="Pfam" id="PF01553">
    <property type="entry name" value="Acyltransferase"/>
    <property type="match status" value="1"/>
</dbReference>
<dbReference type="HOGENOM" id="CLU_099447_0_0_11"/>
<dbReference type="EMBL" id="AQHZ01000005">
    <property type="protein sequence ID" value="ENO19020.1"/>
    <property type="molecule type" value="Genomic_DNA"/>
</dbReference>
<dbReference type="PATRIC" id="fig|888050.3.peg.348"/>
<dbReference type="GO" id="GO:0003841">
    <property type="term" value="F:1-acylglycerol-3-phosphate O-acyltransferase activity"/>
    <property type="evidence" value="ECO:0007669"/>
    <property type="project" value="UniProtKB-EC"/>
</dbReference>
<gene>
    <name evidence="4" type="primary">plsC</name>
    <name evidence="4" type="ORF">HMPREF9004_0355</name>
</gene>
<dbReference type="SUPFAM" id="SSF69593">
    <property type="entry name" value="Glycerol-3-phosphate (1)-acyltransferase"/>
    <property type="match status" value="1"/>
</dbReference>
<feature type="domain" description="Phospholipid/glycerol acyltransferase" evidence="3">
    <location>
        <begin position="29"/>
        <end position="139"/>
    </location>
</feature>
<dbReference type="STRING" id="888050.HMPREF9004_0355"/>
<keyword evidence="2 4" id="KW-0012">Acyltransferase</keyword>
<protein>
    <submittedName>
        <fullName evidence="4">1-acyl-sn-glycerol-3-phosphate acyltransferase</fullName>
        <ecNumber evidence="4">2.3.1.51</ecNumber>
    </submittedName>
</protein>
<evidence type="ECO:0000313" key="4">
    <source>
        <dbReference type="EMBL" id="ENO19020.1"/>
    </source>
</evidence>
<sequence>MKIRRFIARTYLRISRWNFAGEPLADKTMVIGAPHTSNWDGVFMALSFWSIERPFHFLVKDSIVKKPIFGAFVKWIGAIGVDRTAAHGIVGQVVDAANTSESFTIVLTPKGTRSPREYWKSGFYRIAQGADLPVALGFVDRKTMTFGWGRSIRLSGDPQADMDVIREFYSDKVGVNPELASVPRLRAEDDPAENGKAC</sequence>
<accession>N6W8X9</accession>
<dbReference type="eggNOG" id="COG0204">
    <property type="taxonomic scope" value="Bacteria"/>
</dbReference>
<dbReference type="GO" id="GO:0006654">
    <property type="term" value="P:phosphatidic acid biosynthetic process"/>
    <property type="evidence" value="ECO:0007669"/>
    <property type="project" value="TreeGrafter"/>
</dbReference>
<dbReference type="InterPro" id="IPR002123">
    <property type="entry name" value="Plipid/glycerol_acylTrfase"/>
</dbReference>
<name>N6W8X9_9ACTO</name>
<organism evidence="4 5">
    <name type="scientific">Schaalia cardiffensis F0333</name>
    <dbReference type="NCBI Taxonomy" id="888050"/>
    <lineage>
        <taxon>Bacteria</taxon>
        <taxon>Bacillati</taxon>
        <taxon>Actinomycetota</taxon>
        <taxon>Actinomycetes</taxon>
        <taxon>Actinomycetales</taxon>
        <taxon>Actinomycetaceae</taxon>
        <taxon>Schaalia</taxon>
    </lineage>
</organism>
<dbReference type="OrthoDB" id="9796839at2"/>
<dbReference type="PANTHER" id="PTHR10434:SF9">
    <property type="entry name" value="PHOSPHOLIPID_GLYCEROL ACYLTRANSFERASE DOMAIN-CONTAINING PROTEIN"/>
    <property type="match status" value="1"/>
</dbReference>
<dbReference type="RefSeq" id="WP_005962086.1">
    <property type="nucleotide sequence ID" value="NZ_CP040505.1"/>
</dbReference>
<evidence type="ECO:0000313" key="5">
    <source>
        <dbReference type="Proteomes" id="UP000013015"/>
    </source>
</evidence>
<evidence type="ECO:0000256" key="2">
    <source>
        <dbReference type="ARBA" id="ARBA00023315"/>
    </source>
</evidence>
<dbReference type="Proteomes" id="UP000013015">
    <property type="component" value="Unassembled WGS sequence"/>
</dbReference>
<evidence type="ECO:0000259" key="3">
    <source>
        <dbReference type="SMART" id="SM00563"/>
    </source>
</evidence>
<reference evidence="4 5" key="1">
    <citation type="submission" date="2013-03" db="EMBL/GenBank/DDBJ databases">
        <title>Reference genome for the Human Microbiome Project.</title>
        <authorList>
            <person name="Aqrawi P."/>
            <person name="Ayvaz T."/>
            <person name="Bess C."/>
            <person name="Blankenburg K."/>
            <person name="Coyle M."/>
            <person name="Deng J."/>
            <person name="Forbes L."/>
            <person name="Fowler G."/>
            <person name="Francisco L."/>
            <person name="Fu Q."/>
            <person name="Gibbs R."/>
            <person name="Gross S."/>
            <person name="Gubbala S."/>
            <person name="Hale W."/>
            <person name="Hemphill L."/>
            <person name="Highlander S."/>
            <person name="Hirani K."/>
            <person name="Jackson L."/>
            <person name="Jakkamsetti A."/>
            <person name="Javaid M."/>
            <person name="Jayaseelan J.C."/>
            <person name="Jiang H."/>
            <person name="Joshi V."/>
            <person name="Korchina V."/>
            <person name="Kovar C."/>
            <person name="Lara F."/>
            <person name="Lee S."/>
            <person name="Liu Y."/>
            <person name="Mata R."/>
            <person name="Mathew T."/>
            <person name="Munidasa M."/>
            <person name="Muzny D."/>
            <person name="Nazareth L."/>
            <person name="Ngo R."/>
            <person name="Nguyen L."/>
            <person name="Nguyen N."/>
            <person name="Okwuonu G."/>
            <person name="Ongeri F."/>
            <person name="Palculict T."/>
            <person name="Patil S."/>
            <person name="Petrosino J."/>
            <person name="Pham C."/>
            <person name="Pham P."/>
            <person name="Pu L.-L."/>
            <person name="Qin X."/>
            <person name="Qu J."/>
            <person name="Reid J."/>
            <person name="Ross M."/>
            <person name="Ruth R."/>
            <person name="Saada N."/>
            <person name="San Lucas F."/>
            <person name="Santibanez J."/>
            <person name="Shang Y."/>
            <person name="Simmons D."/>
            <person name="Song X.-Z."/>
            <person name="Tang L.-Y."/>
            <person name="Thornton R."/>
            <person name="Warren J."/>
            <person name="Weissenberger G."/>
            <person name="Wilczek-Boney K."/>
            <person name="Worley K."/>
            <person name="Youmans B."/>
            <person name="Zhang J."/>
            <person name="Zhang L."/>
            <person name="Zhao Z."/>
            <person name="Zhou C."/>
            <person name="Zhu D."/>
            <person name="Zhu Y."/>
        </authorList>
    </citation>
    <scope>NUCLEOTIDE SEQUENCE [LARGE SCALE GENOMIC DNA]</scope>
    <source>
        <strain evidence="4 5">F0333</strain>
    </source>
</reference>
<dbReference type="PANTHER" id="PTHR10434">
    <property type="entry name" value="1-ACYL-SN-GLYCEROL-3-PHOSPHATE ACYLTRANSFERASE"/>
    <property type="match status" value="1"/>
</dbReference>
<keyword evidence="1 4" id="KW-0808">Transferase</keyword>
<evidence type="ECO:0000256" key="1">
    <source>
        <dbReference type="ARBA" id="ARBA00022679"/>
    </source>
</evidence>
<comment type="caution">
    <text evidence="4">The sequence shown here is derived from an EMBL/GenBank/DDBJ whole genome shotgun (WGS) entry which is preliminary data.</text>
</comment>
<keyword evidence="5" id="KW-1185">Reference proteome</keyword>
<dbReference type="AlphaFoldDB" id="N6W8X9"/>
<dbReference type="SMART" id="SM00563">
    <property type="entry name" value="PlsC"/>
    <property type="match status" value="1"/>
</dbReference>